<dbReference type="AlphaFoldDB" id="A0ABD6A5R3"/>
<organism evidence="1 2">
    <name type="scientific">Halomarina halobia</name>
    <dbReference type="NCBI Taxonomy" id="3033386"/>
    <lineage>
        <taxon>Archaea</taxon>
        <taxon>Methanobacteriati</taxon>
        <taxon>Methanobacteriota</taxon>
        <taxon>Stenosarchaea group</taxon>
        <taxon>Halobacteria</taxon>
        <taxon>Halobacteriales</taxon>
        <taxon>Natronomonadaceae</taxon>
        <taxon>Halomarina</taxon>
    </lineage>
</organism>
<dbReference type="EMBL" id="JBHTBF010000001">
    <property type="protein sequence ID" value="MFC7315707.1"/>
    <property type="molecule type" value="Genomic_DNA"/>
</dbReference>
<proteinExistence type="predicted"/>
<dbReference type="Proteomes" id="UP001596547">
    <property type="component" value="Unassembled WGS sequence"/>
</dbReference>
<dbReference type="RefSeq" id="WP_379793963.1">
    <property type="nucleotide sequence ID" value="NZ_JBHTBF010000001.1"/>
</dbReference>
<reference evidence="1 2" key="1">
    <citation type="journal article" date="2019" name="Int. J. Syst. Evol. Microbiol.">
        <title>The Global Catalogue of Microorganisms (GCM) 10K type strain sequencing project: providing services to taxonomists for standard genome sequencing and annotation.</title>
        <authorList>
            <consortium name="The Broad Institute Genomics Platform"/>
            <consortium name="The Broad Institute Genome Sequencing Center for Infectious Disease"/>
            <person name="Wu L."/>
            <person name="Ma J."/>
        </authorList>
    </citation>
    <scope>NUCLEOTIDE SEQUENCE [LARGE SCALE GENOMIC DNA]</scope>
    <source>
        <strain evidence="1 2">PSR21</strain>
    </source>
</reference>
<protein>
    <submittedName>
        <fullName evidence="1">Uncharacterized protein</fullName>
    </submittedName>
</protein>
<comment type="caution">
    <text evidence="1">The sequence shown here is derived from an EMBL/GenBank/DDBJ whole genome shotgun (WGS) entry which is preliminary data.</text>
</comment>
<name>A0ABD6A5R3_9EURY</name>
<accession>A0ABD6A5R3</accession>
<evidence type="ECO:0000313" key="1">
    <source>
        <dbReference type="EMBL" id="MFC7315707.1"/>
    </source>
</evidence>
<sequence length="682" mass="79171">MNGPVDSYHERIDPGRYTAHHVTRIALNGVDSGSIRVRSQAKSSSKVFTVARKQEVIENGILTIHSYWAGLEPGDYVVTTDFDYYGYDETVRSPDAMAELSVTPSPPEIRFRTLNDGTDGSNMQEPIRVDASDSFDPDGSKLTYIWKMGADPLPDDNTTAYLTYWDNGQLIIEDGQGQSSIQTWSASGGLVPEVMDDMTRVSPFWEGTDATRGVMYPDRYEPYSPSTNLRVRVRTEPVHLRRETEGISIGAELDGAAGRIVEWKEVPYTPIETAPGDVVGGSNSVYYEGVIEIKAGNLATRELRPTLVLFNEEQPEYARERYRLPTVSVTSLNETRREELWISNLSYGIRQPVEIRMQAESRDEVRRLRSYGFSVEDVTTDVSEYEIERRVKVRDAKYRTRERLFDRRWQRRTFVDEHPDWRADGTETVERRVPYTETEWRRTPDGDAFTGDTRRVQQSPAVYITERQYEYWTTETAVREVESRQCLPWIGCYTVTTTRRVSWERQHTYWSIAPRSSSHDPTGRTRRHLLRPAEYVTEYEHEYTEWRTISDRQYRAVKREQVQSAKYEWQEYRTVSSGRVAWRLVKNRENFRVDGVVEDRTWTLVKEEHERVVRPAYEDPDSVTETRATVRGVTVRYQTDTDDRAPTREVIGSFETEFTGDGLLTKEEIKRRVERNHDSLTS</sequence>
<keyword evidence="2" id="KW-1185">Reference proteome</keyword>
<gene>
    <name evidence="1" type="ORF">ACFQPE_02705</name>
</gene>
<evidence type="ECO:0000313" key="2">
    <source>
        <dbReference type="Proteomes" id="UP001596547"/>
    </source>
</evidence>